<dbReference type="GeneID" id="19330037"/>
<gene>
    <name evidence="2" type="ORF">MYCFIDRAFT_101959</name>
</gene>
<dbReference type="OrthoDB" id="3687641at2759"/>
<dbReference type="PANTHER" id="PTHR33365:SF7">
    <property type="entry name" value="TAT PATHWAY SIGNAL SEQUENCE"/>
    <property type="match status" value="1"/>
</dbReference>
<dbReference type="GO" id="GO:0043386">
    <property type="term" value="P:mycotoxin biosynthetic process"/>
    <property type="evidence" value="ECO:0007669"/>
    <property type="project" value="InterPro"/>
</dbReference>
<dbReference type="eggNOG" id="ENOG502S2NN">
    <property type="taxonomic scope" value="Eukaryota"/>
</dbReference>
<feature type="non-terminal residue" evidence="2">
    <location>
        <position position="148"/>
    </location>
</feature>
<sequence length="148" mass="17053">IKHELRTLDLEPKDSPFLGLPRREVDEAWSNLLAPSMVEISKREMQTMNKTSVKLKNSEGYVGYFEVFHQLHCLPPHIQPPSSYHTLIHPHLNPNLRSSIPEHCLSVLRQGLMCKPDLTLNTVVWDAEAPTGLHGFTRHQRRCVNWES</sequence>
<dbReference type="PANTHER" id="PTHR33365">
    <property type="entry name" value="YALI0B05434P"/>
    <property type="match status" value="1"/>
</dbReference>
<dbReference type="InterPro" id="IPR021765">
    <property type="entry name" value="UstYa-like"/>
</dbReference>
<accession>M3A2B2</accession>
<protein>
    <submittedName>
        <fullName evidence="2">Uncharacterized protein</fullName>
    </submittedName>
</protein>
<feature type="non-terminal residue" evidence="2">
    <location>
        <position position="1"/>
    </location>
</feature>
<evidence type="ECO:0000313" key="3">
    <source>
        <dbReference type="Proteomes" id="UP000016932"/>
    </source>
</evidence>
<proteinExistence type="inferred from homology"/>
<dbReference type="VEuPathDB" id="FungiDB:MYCFIDRAFT_101959"/>
<reference evidence="2 3" key="1">
    <citation type="journal article" date="2012" name="PLoS Pathog.">
        <title>Diverse lifestyles and strategies of plant pathogenesis encoded in the genomes of eighteen Dothideomycetes fungi.</title>
        <authorList>
            <person name="Ohm R.A."/>
            <person name="Feau N."/>
            <person name="Henrissat B."/>
            <person name="Schoch C.L."/>
            <person name="Horwitz B.A."/>
            <person name="Barry K.W."/>
            <person name="Condon B.J."/>
            <person name="Copeland A.C."/>
            <person name="Dhillon B."/>
            <person name="Glaser F."/>
            <person name="Hesse C.N."/>
            <person name="Kosti I."/>
            <person name="LaButti K."/>
            <person name="Lindquist E.A."/>
            <person name="Lucas S."/>
            <person name="Salamov A.A."/>
            <person name="Bradshaw R.E."/>
            <person name="Ciuffetti L."/>
            <person name="Hamelin R.C."/>
            <person name="Kema G.H.J."/>
            <person name="Lawrence C."/>
            <person name="Scott J.A."/>
            <person name="Spatafora J.W."/>
            <person name="Turgeon B.G."/>
            <person name="de Wit P.J.G.M."/>
            <person name="Zhong S."/>
            <person name="Goodwin S.B."/>
            <person name="Grigoriev I.V."/>
        </authorList>
    </citation>
    <scope>NUCLEOTIDE SEQUENCE [LARGE SCALE GENOMIC DNA]</scope>
    <source>
        <strain evidence="2 3">CIRAD86</strain>
    </source>
</reference>
<dbReference type="RefSeq" id="XP_007922970.1">
    <property type="nucleotide sequence ID" value="XM_007924779.1"/>
</dbReference>
<dbReference type="KEGG" id="pfj:MYCFIDRAFT_101959"/>
<dbReference type="STRING" id="383855.M3A2B2"/>
<keyword evidence="3" id="KW-1185">Reference proteome</keyword>
<dbReference type="Proteomes" id="UP000016932">
    <property type="component" value="Unassembled WGS sequence"/>
</dbReference>
<dbReference type="EMBL" id="KB446556">
    <property type="protein sequence ID" value="EME85314.1"/>
    <property type="molecule type" value="Genomic_DNA"/>
</dbReference>
<organism evidence="2 3">
    <name type="scientific">Pseudocercospora fijiensis (strain CIRAD86)</name>
    <name type="common">Black leaf streak disease fungus</name>
    <name type="synonym">Mycosphaerella fijiensis</name>
    <dbReference type="NCBI Taxonomy" id="383855"/>
    <lineage>
        <taxon>Eukaryota</taxon>
        <taxon>Fungi</taxon>
        <taxon>Dikarya</taxon>
        <taxon>Ascomycota</taxon>
        <taxon>Pezizomycotina</taxon>
        <taxon>Dothideomycetes</taxon>
        <taxon>Dothideomycetidae</taxon>
        <taxon>Mycosphaerellales</taxon>
        <taxon>Mycosphaerellaceae</taxon>
        <taxon>Pseudocercospora</taxon>
    </lineage>
</organism>
<dbReference type="AlphaFoldDB" id="M3A2B2"/>
<evidence type="ECO:0000256" key="1">
    <source>
        <dbReference type="ARBA" id="ARBA00035112"/>
    </source>
</evidence>
<evidence type="ECO:0000313" key="2">
    <source>
        <dbReference type="EMBL" id="EME85314.1"/>
    </source>
</evidence>
<dbReference type="Pfam" id="PF11807">
    <property type="entry name" value="UstYa"/>
    <property type="match status" value="1"/>
</dbReference>
<comment type="similarity">
    <text evidence="1">Belongs to the ustYa family.</text>
</comment>
<name>M3A2B2_PSEFD</name>
<dbReference type="HOGENOM" id="CLU_042941_6_1_1"/>